<evidence type="ECO:0000313" key="1">
    <source>
        <dbReference type="EMBL" id="MER6980238.1"/>
    </source>
</evidence>
<accession>A0ABV1W8Z2</accession>
<comment type="caution">
    <text evidence="1">The sequence shown here is derived from an EMBL/GenBank/DDBJ whole genome shotgun (WGS) entry which is preliminary data.</text>
</comment>
<reference evidence="1 2" key="1">
    <citation type="submission" date="2024-06" db="EMBL/GenBank/DDBJ databases">
        <title>The Natural Products Discovery Center: Release of the First 8490 Sequenced Strains for Exploring Actinobacteria Biosynthetic Diversity.</title>
        <authorList>
            <person name="Kalkreuter E."/>
            <person name="Kautsar S.A."/>
            <person name="Yang D."/>
            <person name="Bader C.D."/>
            <person name="Teijaro C.N."/>
            <person name="Fluegel L."/>
            <person name="Davis C.M."/>
            <person name="Simpson J.R."/>
            <person name="Lauterbach L."/>
            <person name="Steele A.D."/>
            <person name="Gui C."/>
            <person name="Meng S."/>
            <person name="Li G."/>
            <person name="Viehrig K."/>
            <person name="Ye F."/>
            <person name="Su P."/>
            <person name="Kiefer A.F."/>
            <person name="Nichols A."/>
            <person name="Cepeda A.J."/>
            <person name="Yan W."/>
            <person name="Fan B."/>
            <person name="Jiang Y."/>
            <person name="Adhikari A."/>
            <person name="Zheng C.-J."/>
            <person name="Schuster L."/>
            <person name="Cowan T.M."/>
            <person name="Smanski M.J."/>
            <person name="Chevrette M.G."/>
            <person name="De Carvalho L.P.S."/>
            <person name="Shen B."/>
        </authorList>
    </citation>
    <scope>NUCLEOTIDE SEQUENCE [LARGE SCALE GENOMIC DNA]</scope>
    <source>
        <strain evidence="1 2">NPDC000634</strain>
    </source>
</reference>
<keyword evidence="2" id="KW-1185">Reference proteome</keyword>
<dbReference type="RefSeq" id="WP_086727888.1">
    <property type="nucleotide sequence ID" value="NZ_MUBM01000206.1"/>
</dbReference>
<organism evidence="1 2">
    <name type="scientific">Streptomyces carpinensis</name>
    <dbReference type="NCBI Taxonomy" id="66369"/>
    <lineage>
        <taxon>Bacteria</taxon>
        <taxon>Bacillati</taxon>
        <taxon>Actinomycetota</taxon>
        <taxon>Actinomycetes</taxon>
        <taxon>Kitasatosporales</taxon>
        <taxon>Streptomycetaceae</taxon>
        <taxon>Streptomyces</taxon>
    </lineage>
</organism>
<name>A0ABV1W8Z2_9ACTN</name>
<protein>
    <submittedName>
        <fullName evidence="1">Uncharacterized protein</fullName>
    </submittedName>
</protein>
<dbReference type="EMBL" id="JBEPCU010000512">
    <property type="protein sequence ID" value="MER6980238.1"/>
    <property type="molecule type" value="Genomic_DNA"/>
</dbReference>
<sequence>MIRKPTTAPRFHLLASGRLVSVRRDGLWYLLDTCPGAKAPVLRLAGDTDDAGLEQHICRGID</sequence>
<proteinExistence type="predicted"/>
<evidence type="ECO:0000313" key="2">
    <source>
        <dbReference type="Proteomes" id="UP001458415"/>
    </source>
</evidence>
<gene>
    <name evidence="1" type="ORF">ABT317_25520</name>
</gene>
<dbReference type="Proteomes" id="UP001458415">
    <property type="component" value="Unassembled WGS sequence"/>
</dbReference>